<comment type="caution">
    <text evidence="1">The sequence shown here is derived from an EMBL/GenBank/DDBJ whole genome shotgun (WGS) entry which is preliminary data.</text>
</comment>
<evidence type="ECO:0000313" key="2">
    <source>
        <dbReference type="Proteomes" id="UP000749559"/>
    </source>
</evidence>
<keyword evidence="2" id="KW-1185">Reference proteome</keyword>
<dbReference type="Proteomes" id="UP000749559">
    <property type="component" value="Unassembled WGS sequence"/>
</dbReference>
<dbReference type="AlphaFoldDB" id="A0A8J1UV87"/>
<protein>
    <submittedName>
        <fullName evidence="1">Uncharacterized protein</fullName>
    </submittedName>
</protein>
<reference evidence="1" key="1">
    <citation type="submission" date="2022-03" db="EMBL/GenBank/DDBJ databases">
        <authorList>
            <person name="Martin C."/>
        </authorList>
    </citation>
    <scope>NUCLEOTIDE SEQUENCE</scope>
</reference>
<gene>
    <name evidence="1" type="ORF">OFUS_LOCUS8327</name>
</gene>
<organism evidence="1 2">
    <name type="scientific">Owenia fusiformis</name>
    <name type="common">Polychaete worm</name>
    <dbReference type="NCBI Taxonomy" id="6347"/>
    <lineage>
        <taxon>Eukaryota</taxon>
        <taxon>Metazoa</taxon>
        <taxon>Spiralia</taxon>
        <taxon>Lophotrochozoa</taxon>
        <taxon>Annelida</taxon>
        <taxon>Polychaeta</taxon>
        <taxon>Sedentaria</taxon>
        <taxon>Canalipalpata</taxon>
        <taxon>Sabellida</taxon>
        <taxon>Oweniida</taxon>
        <taxon>Oweniidae</taxon>
        <taxon>Owenia</taxon>
    </lineage>
</organism>
<feature type="non-terminal residue" evidence="1">
    <location>
        <position position="425"/>
    </location>
</feature>
<dbReference type="OrthoDB" id="10063988at2759"/>
<dbReference type="EMBL" id="CAIIXF020000004">
    <property type="protein sequence ID" value="CAH1781809.1"/>
    <property type="molecule type" value="Genomic_DNA"/>
</dbReference>
<proteinExistence type="predicted"/>
<sequence>MSVRWARVIWIWLSITMSARWTRIIWILFVLIMMRSVDGTHFRGMLMTYKPAGPEMPHGTMLITYRYAVRGSTDEGTRCDKNTITSRVITGPSGIIECKRGCRGTISNVKFQCTDFSQREDWTQGIKTFQKFFKGPTAEISHRGRNWIALVKGGGEYEIRLFMGIYIRADTGRINSSPTTAVLPIVRLQNGCNHKLSIPVDDVDGDDIRCRWAEFERFECAGVCNSANAIAQLDYMDCSLRISGRLETGFYAAAIMIEDFDDVSSTTPLSSVPVQFLLLVFNSDAGCSSAPTFSTTTRNEGACVGVTQSFVEPITVNTGNARGIITDIDTVSPQGLEKSEVLQRGPGEYYINITWTPERSQAGPNIFCFNAIDNIGLSSGQRCITFLVGTAPPEFVEGTESPPNGSIIQEWHNQFSIRVNRPVNI</sequence>
<name>A0A8J1UV87_OWEFU</name>
<accession>A0A8J1UV87</accession>
<evidence type="ECO:0000313" key="1">
    <source>
        <dbReference type="EMBL" id="CAH1781809.1"/>
    </source>
</evidence>